<gene>
    <name evidence="1" type="ORF">CRG98_006154</name>
</gene>
<keyword evidence="2" id="KW-1185">Reference proteome</keyword>
<evidence type="ECO:0000313" key="1">
    <source>
        <dbReference type="EMBL" id="PKI73446.1"/>
    </source>
</evidence>
<dbReference type="EMBL" id="PGOL01000274">
    <property type="protein sequence ID" value="PKI73446.1"/>
    <property type="molecule type" value="Genomic_DNA"/>
</dbReference>
<reference evidence="1 2" key="1">
    <citation type="submission" date="2017-11" db="EMBL/GenBank/DDBJ databases">
        <title>De-novo sequencing of pomegranate (Punica granatum L.) genome.</title>
        <authorList>
            <person name="Akparov Z."/>
            <person name="Amiraslanov A."/>
            <person name="Hajiyeva S."/>
            <person name="Abbasov M."/>
            <person name="Kaur K."/>
            <person name="Hamwieh A."/>
            <person name="Solovyev V."/>
            <person name="Salamov A."/>
            <person name="Braich B."/>
            <person name="Kosarev P."/>
            <person name="Mahmoud A."/>
            <person name="Hajiyev E."/>
            <person name="Babayeva S."/>
            <person name="Izzatullayeva V."/>
            <person name="Mammadov A."/>
            <person name="Mammadov A."/>
            <person name="Sharifova S."/>
            <person name="Ojaghi J."/>
            <person name="Eynullazada K."/>
            <person name="Bayramov B."/>
            <person name="Abdulazimova A."/>
            <person name="Shahmuradov I."/>
        </authorList>
    </citation>
    <scope>NUCLEOTIDE SEQUENCE [LARGE SCALE GENOMIC DNA]</scope>
    <source>
        <strain evidence="2">cv. AG2017</strain>
        <tissue evidence="1">Leaf</tissue>
    </source>
</reference>
<dbReference type="AlphaFoldDB" id="A0A2I0KZZ6"/>
<evidence type="ECO:0000313" key="2">
    <source>
        <dbReference type="Proteomes" id="UP000233551"/>
    </source>
</evidence>
<proteinExistence type="predicted"/>
<sequence>MVLVVLGCVQGEETTQNPSRVKVAHGLSLEELAESSLIPVGSREGTGDYLRLTRVQERIGLHRPSTPGSRGPVVGFISQIVPLTLYIRGSRHNH</sequence>
<comment type="caution">
    <text evidence="1">The sequence shown here is derived from an EMBL/GenBank/DDBJ whole genome shotgun (WGS) entry which is preliminary data.</text>
</comment>
<dbReference type="Proteomes" id="UP000233551">
    <property type="component" value="Unassembled WGS sequence"/>
</dbReference>
<name>A0A2I0KZZ6_PUNGR</name>
<accession>A0A2I0KZZ6</accession>
<protein>
    <submittedName>
        <fullName evidence="1">Uncharacterized protein</fullName>
    </submittedName>
</protein>
<organism evidence="1 2">
    <name type="scientific">Punica granatum</name>
    <name type="common">Pomegranate</name>
    <dbReference type="NCBI Taxonomy" id="22663"/>
    <lineage>
        <taxon>Eukaryota</taxon>
        <taxon>Viridiplantae</taxon>
        <taxon>Streptophyta</taxon>
        <taxon>Embryophyta</taxon>
        <taxon>Tracheophyta</taxon>
        <taxon>Spermatophyta</taxon>
        <taxon>Magnoliopsida</taxon>
        <taxon>eudicotyledons</taxon>
        <taxon>Gunneridae</taxon>
        <taxon>Pentapetalae</taxon>
        <taxon>rosids</taxon>
        <taxon>malvids</taxon>
        <taxon>Myrtales</taxon>
        <taxon>Lythraceae</taxon>
        <taxon>Punica</taxon>
    </lineage>
</organism>